<comment type="pathway">
    <text evidence="6 7">Organic acid metabolism; propanoate degradation.</text>
</comment>
<comment type="similarity">
    <text evidence="2 6 7">Belongs to the isocitrate lyase/PEP mutase superfamily. Methylisocitrate lyase family.</text>
</comment>
<evidence type="ECO:0000256" key="6">
    <source>
        <dbReference type="HAMAP-Rule" id="MF_01939"/>
    </source>
</evidence>
<feature type="binding site" evidence="6">
    <location>
        <begin position="46"/>
        <end position="48"/>
    </location>
    <ligand>
        <name>substrate</name>
    </ligand>
</feature>
<evidence type="ECO:0000256" key="5">
    <source>
        <dbReference type="ARBA" id="ARBA00023239"/>
    </source>
</evidence>
<dbReference type="Gene3D" id="3.20.20.60">
    <property type="entry name" value="Phosphoenolpyruvate-binding domains"/>
    <property type="match status" value="1"/>
</dbReference>
<feature type="binding site" evidence="6">
    <location>
        <position position="88"/>
    </location>
    <ligand>
        <name>Mg(2+)</name>
        <dbReference type="ChEBI" id="CHEBI:18420"/>
    </ligand>
</feature>
<comment type="cofactor">
    <cofactor evidence="1 6">
        <name>Mg(2+)</name>
        <dbReference type="ChEBI" id="CHEBI:18420"/>
    </cofactor>
</comment>
<evidence type="ECO:0000313" key="8">
    <source>
        <dbReference type="EMBL" id="WKD48150.1"/>
    </source>
</evidence>
<comment type="catalytic activity">
    <reaction evidence="6 7">
        <text>(2S,3R)-3-hydroxybutane-1,2,3-tricarboxylate = pyruvate + succinate</text>
        <dbReference type="Rhea" id="RHEA:16809"/>
        <dbReference type="ChEBI" id="CHEBI:15361"/>
        <dbReference type="ChEBI" id="CHEBI:30031"/>
        <dbReference type="ChEBI" id="CHEBI:57429"/>
        <dbReference type="EC" id="4.1.3.30"/>
    </reaction>
</comment>
<keyword evidence="4 6" id="KW-0460">Magnesium</keyword>
<comment type="function">
    <text evidence="7">Catalyzes the thermodynamically favored C-C bond cleavage of (2R,3S)-2-methylisocitrate to yield pyruvate and succinate.</text>
</comment>
<organism evidence="8 9">
    <name type="scientific">Microbulbifer spongiae</name>
    <dbReference type="NCBI Taxonomy" id="2944933"/>
    <lineage>
        <taxon>Bacteria</taxon>
        <taxon>Pseudomonadati</taxon>
        <taxon>Pseudomonadota</taxon>
        <taxon>Gammaproteobacteria</taxon>
        <taxon>Cellvibrionales</taxon>
        <taxon>Microbulbiferaceae</taxon>
        <taxon>Microbulbifer</taxon>
    </lineage>
</organism>
<evidence type="ECO:0000256" key="4">
    <source>
        <dbReference type="ARBA" id="ARBA00022842"/>
    </source>
</evidence>
<evidence type="ECO:0000256" key="7">
    <source>
        <dbReference type="RuleBase" id="RU361121"/>
    </source>
</evidence>
<dbReference type="NCBIfam" id="NF008455">
    <property type="entry name" value="PRK11320.1"/>
    <property type="match status" value="1"/>
</dbReference>
<proteinExistence type="inferred from homology"/>
<keyword evidence="3 6" id="KW-0479">Metal-binding</keyword>
<dbReference type="EC" id="4.1.3.30" evidence="6"/>
<dbReference type="InterPro" id="IPR015813">
    <property type="entry name" value="Pyrv/PenolPyrv_kinase-like_dom"/>
</dbReference>
<dbReference type="CDD" id="cd00377">
    <property type="entry name" value="ICL_PEPM"/>
    <property type="match status" value="1"/>
</dbReference>
<dbReference type="InterPro" id="IPR039556">
    <property type="entry name" value="ICL/PEPM"/>
</dbReference>
<protein>
    <recommendedName>
        <fullName evidence="6">2-methylisocitrate lyase</fullName>
        <shortName evidence="6">2-MIC</shortName>
        <shortName evidence="6">MICL</shortName>
        <ecNumber evidence="6">4.1.3.30</ecNumber>
    </recommendedName>
    <alternativeName>
        <fullName evidence="6">(2R,3S)-2-methylisocitrate lyase</fullName>
    </alternativeName>
</protein>
<dbReference type="InterPro" id="IPR040442">
    <property type="entry name" value="Pyrv_kinase-like_dom_sf"/>
</dbReference>
<dbReference type="Pfam" id="PF13714">
    <property type="entry name" value="PEP_mutase"/>
    <property type="match status" value="1"/>
</dbReference>
<dbReference type="InterPro" id="IPR012695">
    <property type="entry name" value="PrpB"/>
</dbReference>
<dbReference type="NCBIfam" id="TIGR02317">
    <property type="entry name" value="prpB"/>
    <property type="match status" value="1"/>
</dbReference>
<keyword evidence="5 6" id="KW-0456">Lyase</keyword>
<dbReference type="PANTHER" id="PTHR42905">
    <property type="entry name" value="PHOSPHOENOLPYRUVATE CARBOXYLASE"/>
    <property type="match status" value="1"/>
</dbReference>
<feature type="binding site" evidence="6">
    <location>
        <position position="86"/>
    </location>
    <ligand>
        <name>Mg(2+)</name>
        <dbReference type="ChEBI" id="CHEBI:18420"/>
    </ligand>
</feature>
<sequence>MNQKPSAGARFRTALAENSPLQAVGTINAYTAIMAERIGHKAIYLSGAGVANASYGLPDLGITSLDNVLEDVRRITAASALPLLVDIDTGWGGAFNIARTIAEMIRAGAAAVHIEDQVAQKRCGHRPNKEIVSKQEMVDRIKAAVDARTDDDFFIMARTDAFAQEGLDAAIERAQACIEAGADGIFAEAVTELAHYRAFKDALSVPILANITEFGKTELYNTKELGEAGADIVLYPLSAFRAMNRAAENVYSRILQDGDQKAVVETMQTREELYDYLDYHMFEQKLDTLFNK</sequence>
<keyword evidence="9" id="KW-1185">Reference proteome</keyword>
<name>A0ABY9E557_9GAMM</name>
<feature type="binding site" evidence="6">
    <location>
        <position position="188"/>
    </location>
    <ligand>
        <name>substrate</name>
    </ligand>
</feature>
<feature type="binding site" evidence="6">
    <location>
        <begin position="123"/>
        <end position="124"/>
    </location>
    <ligand>
        <name>substrate</name>
    </ligand>
</feature>
<feature type="binding site" evidence="6">
    <location>
        <begin position="210"/>
        <end position="212"/>
    </location>
    <ligand>
        <name>substrate</name>
    </ligand>
</feature>
<evidence type="ECO:0000256" key="1">
    <source>
        <dbReference type="ARBA" id="ARBA00001946"/>
    </source>
</evidence>
<evidence type="ECO:0000313" key="9">
    <source>
        <dbReference type="Proteomes" id="UP001321520"/>
    </source>
</evidence>
<dbReference type="GO" id="GO:0046421">
    <property type="term" value="F:methylisocitrate lyase activity"/>
    <property type="evidence" value="ECO:0007669"/>
    <property type="project" value="UniProtKB-EC"/>
</dbReference>
<accession>A0ABY9E557</accession>
<evidence type="ECO:0000256" key="3">
    <source>
        <dbReference type="ARBA" id="ARBA00022723"/>
    </source>
</evidence>
<reference evidence="8 9" key="1">
    <citation type="submission" date="2022-05" db="EMBL/GenBank/DDBJ databases">
        <title>Microbulbifer sp. nov., isolated from sponge.</title>
        <authorList>
            <person name="Gao L."/>
        </authorList>
    </citation>
    <scope>NUCLEOTIDE SEQUENCE [LARGE SCALE GENOMIC DNA]</scope>
    <source>
        <strain evidence="8 9">MI-G</strain>
    </source>
</reference>
<dbReference type="PANTHER" id="PTHR42905:SF5">
    <property type="entry name" value="CARBOXYVINYL-CARBOXYPHOSPHONATE PHOSPHORYLMUTASE, CHLOROPLASTIC"/>
    <property type="match status" value="1"/>
</dbReference>
<dbReference type="HAMAP" id="MF_01939">
    <property type="entry name" value="PrpB"/>
    <property type="match status" value="1"/>
</dbReference>
<comment type="function">
    <text evidence="6">Involved in the catabolism of short chain fatty acids (SCFA) via the 2-methylcitrate cycle (propionate degradation route). Catalyzes the thermodynamically favored C-C bond cleavage of (2R,3S)-2-methylisocitrate to yield pyruvate and succinate via an alpha-carboxy-carbanion intermediate.</text>
</comment>
<comment type="subunit">
    <text evidence="6">Homotetramer; dimer of dimers.</text>
</comment>
<dbReference type="Proteomes" id="UP001321520">
    <property type="component" value="Chromosome"/>
</dbReference>
<feature type="binding site" evidence="6">
    <location>
        <position position="241"/>
    </location>
    <ligand>
        <name>substrate</name>
    </ligand>
</feature>
<dbReference type="InterPro" id="IPR018523">
    <property type="entry name" value="Isocitrate_lyase_ph_CS"/>
</dbReference>
<feature type="binding site" evidence="6">
    <location>
        <position position="158"/>
    </location>
    <ligand>
        <name>substrate</name>
    </ligand>
</feature>
<evidence type="ECO:0000256" key="2">
    <source>
        <dbReference type="ARBA" id="ARBA00009282"/>
    </source>
</evidence>
<dbReference type="SUPFAM" id="SSF51621">
    <property type="entry name" value="Phosphoenolpyruvate/pyruvate domain"/>
    <property type="match status" value="1"/>
</dbReference>
<dbReference type="EMBL" id="CP098023">
    <property type="protein sequence ID" value="WKD48150.1"/>
    <property type="molecule type" value="Genomic_DNA"/>
</dbReference>
<dbReference type="PROSITE" id="PS00161">
    <property type="entry name" value="ISOCITRATE_LYASE"/>
    <property type="match status" value="1"/>
</dbReference>
<feature type="binding site" evidence="6">
    <location>
        <position position="270"/>
    </location>
    <ligand>
        <name>substrate</name>
    </ligand>
</feature>
<dbReference type="RefSeq" id="WP_301413774.1">
    <property type="nucleotide sequence ID" value="NZ_CP098023.1"/>
</dbReference>
<gene>
    <name evidence="6 8" type="primary">prpB</name>
    <name evidence="8" type="ORF">M8T91_09310</name>
</gene>